<protein>
    <submittedName>
        <fullName evidence="3">Uncharacterized protein</fullName>
    </submittedName>
</protein>
<sequence>MGKLFRFTLCLMAGTLVLCRGTTTFENSPANLEVFSSVNDQPLLKALVNKTYIPEENSSHSSSIDRTAVLTTRGSITDAILQSLTSLSSFLIPFVIAAVTLAQSIVTPLLLLFDYLADLPIIQYFVPLPTIILVGQTVLNITSLTLSSLNEENIVSFTNIILNFLYSLFE</sequence>
<reference evidence="3" key="2">
    <citation type="submission" date="2024-08" db="UniProtKB">
        <authorList>
            <consortium name="EnsemblMetazoa"/>
        </authorList>
    </citation>
    <scope>IDENTIFICATION</scope>
</reference>
<proteinExistence type="predicted"/>
<accession>A0AAR5Q547</accession>
<evidence type="ECO:0000313" key="3">
    <source>
        <dbReference type="EnsemblMetazoa" id="XP_019768305.1"/>
    </source>
</evidence>
<evidence type="ECO:0000256" key="2">
    <source>
        <dbReference type="SAM" id="SignalP"/>
    </source>
</evidence>
<dbReference type="EnsemblMetazoa" id="XM_019912746.1">
    <property type="protein sequence ID" value="XP_019768305.1"/>
    <property type="gene ID" value="LOC109543173"/>
</dbReference>
<name>A0AAR5Q547_DENPD</name>
<organism evidence="3 4">
    <name type="scientific">Dendroctonus ponderosae</name>
    <name type="common">Mountain pine beetle</name>
    <dbReference type="NCBI Taxonomy" id="77166"/>
    <lineage>
        <taxon>Eukaryota</taxon>
        <taxon>Metazoa</taxon>
        <taxon>Ecdysozoa</taxon>
        <taxon>Arthropoda</taxon>
        <taxon>Hexapoda</taxon>
        <taxon>Insecta</taxon>
        <taxon>Pterygota</taxon>
        <taxon>Neoptera</taxon>
        <taxon>Endopterygota</taxon>
        <taxon>Coleoptera</taxon>
        <taxon>Polyphaga</taxon>
        <taxon>Cucujiformia</taxon>
        <taxon>Curculionidae</taxon>
        <taxon>Scolytinae</taxon>
        <taxon>Dendroctonus</taxon>
    </lineage>
</organism>
<dbReference type="GeneID" id="109543173"/>
<keyword evidence="1" id="KW-0812">Transmembrane</keyword>
<feature type="chain" id="PRO_5043636117" evidence="2">
    <location>
        <begin position="25"/>
        <end position="170"/>
    </location>
</feature>
<dbReference type="KEGG" id="dpa:109543173"/>
<feature type="signal peptide" evidence="2">
    <location>
        <begin position="1"/>
        <end position="24"/>
    </location>
</feature>
<reference evidence="4" key="1">
    <citation type="journal article" date="2013" name="Genome Biol.">
        <title>Draft genome of the mountain pine beetle, Dendroctonus ponderosae Hopkins, a major forest pest.</title>
        <authorList>
            <person name="Keeling C.I."/>
            <person name="Yuen M.M."/>
            <person name="Liao N.Y."/>
            <person name="Docking T.R."/>
            <person name="Chan S.K."/>
            <person name="Taylor G.A."/>
            <person name="Palmquist D.L."/>
            <person name="Jackman S.D."/>
            <person name="Nguyen A."/>
            <person name="Li M."/>
            <person name="Henderson H."/>
            <person name="Janes J.K."/>
            <person name="Zhao Y."/>
            <person name="Pandoh P."/>
            <person name="Moore R."/>
            <person name="Sperling F.A."/>
            <person name="Huber D.P."/>
            <person name="Birol I."/>
            <person name="Jones S.J."/>
            <person name="Bohlmann J."/>
        </authorList>
    </citation>
    <scope>NUCLEOTIDE SEQUENCE</scope>
</reference>
<keyword evidence="2" id="KW-0732">Signal</keyword>
<keyword evidence="1" id="KW-0472">Membrane</keyword>
<keyword evidence="1" id="KW-1133">Transmembrane helix</keyword>
<feature type="transmembrane region" description="Helical" evidence="1">
    <location>
        <begin position="125"/>
        <end position="147"/>
    </location>
</feature>
<evidence type="ECO:0000256" key="1">
    <source>
        <dbReference type="SAM" id="Phobius"/>
    </source>
</evidence>
<evidence type="ECO:0000313" key="4">
    <source>
        <dbReference type="Proteomes" id="UP000019118"/>
    </source>
</evidence>
<keyword evidence="4" id="KW-1185">Reference proteome</keyword>
<dbReference type="AlphaFoldDB" id="A0AAR5Q547"/>
<dbReference type="Proteomes" id="UP000019118">
    <property type="component" value="Unassembled WGS sequence"/>
</dbReference>
<feature type="transmembrane region" description="Helical" evidence="1">
    <location>
        <begin position="90"/>
        <end position="113"/>
    </location>
</feature>